<name>F9PBV8_9STRE</name>
<evidence type="ECO:0000313" key="2">
    <source>
        <dbReference type="Proteomes" id="UP000003399"/>
    </source>
</evidence>
<protein>
    <submittedName>
        <fullName evidence="1">Uncharacterized protein</fullName>
    </submittedName>
</protein>
<dbReference type="EMBL" id="AFUQ01000001">
    <property type="protein sequence ID" value="EGV15142.1"/>
    <property type="molecule type" value="Genomic_DNA"/>
</dbReference>
<dbReference type="Proteomes" id="UP000003399">
    <property type="component" value="Unassembled WGS sequence"/>
</dbReference>
<accession>F9PBV8</accession>
<evidence type="ECO:0000313" key="1">
    <source>
        <dbReference type="EMBL" id="EGV15142.1"/>
    </source>
</evidence>
<proteinExistence type="predicted"/>
<comment type="caution">
    <text evidence="1">The sequence shown here is derived from an EMBL/GenBank/DDBJ whole genome shotgun (WGS) entry which is preliminary data.</text>
</comment>
<sequence>MESELPDRDVVLIKPSTKNVQNKNKVHYLMSALYSSNSVLSMV</sequence>
<gene>
    <name evidence="1" type="ORF">HMPREF1124_1332</name>
</gene>
<organism evidence="1 2">
    <name type="scientific">Streptococcus infantis X</name>
    <dbReference type="NCBI Taxonomy" id="997830"/>
    <lineage>
        <taxon>Bacteria</taxon>
        <taxon>Bacillati</taxon>
        <taxon>Bacillota</taxon>
        <taxon>Bacilli</taxon>
        <taxon>Lactobacillales</taxon>
        <taxon>Streptococcaceae</taxon>
        <taxon>Streptococcus</taxon>
    </lineage>
</organism>
<dbReference type="AlphaFoldDB" id="F9PBV8"/>
<reference evidence="1 2" key="1">
    <citation type="submission" date="2011-07" db="EMBL/GenBank/DDBJ databases">
        <authorList>
            <person name="Harkins D.M."/>
            <person name="Madupu R."/>
            <person name="Durkin A.S."/>
            <person name="Torralba M."/>
            <person name="Methe B."/>
            <person name="Sutton G.G."/>
            <person name="Nelson K.E."/>
        </authorList>
    </citation>
    <scope>NUCLEOTIDE SEQUENCE [LARGE SCALE GENOMIC DNA]</scope>
    <source>
        <strain evidence="1 2">X</strain>
    </source>
</reference>